<reference evidence="3 4" key="1">
    <citation type="submission" date="2019-09" db="EMBL/GenBank/DDBJ databases">
        <title>Draft genome of the ectomycorrhizal ascomycete Sphaerosporella brunnea.</title>
        <authorList>
            <consortium name="DOE Joint Genome Institute"/>
            <person name="Benucci G.M."/>
            <person name="Marozzi G."/>
            <person name="Antonielli L."/>
            <person name="Sanchez S."/>
            <person name="Marco P."/>
            <person name="Wang X."/>
            <person name="Falini L.B."/>
            <person name="Barry K."/>
            <person name="Haridas S."/>
            <person name="Lipzen A."/>
            <person name="Labutti K."/>
            <person name="Grigoriev I.V."/>
            <person name="Murat C."/>
            <person name="Martin F."/>
            <person name="Albertini E."/>
            <person name="Donnini D."/>
            <person name="Bonito G."/>
        </authorList>
    </citation>
    <scope>NUCLEOTIDE SEQUENCE [LARGE SCALE GENOMIC DNA]</scope>
    <source>
        <strain evidence="3 4">Sb_GMNB300</strain>
    </source>
</reference>
<evidence type="ECO:0000256" key="1">
    <source>
        <dbReference type="SAM" id="MobiDB-lite"/>
    </source>
</evidence>
<gene>
    <name evidence="3" type="ORF">FN846DRAFT_888486</name>
</gene>
<feature type="region of interest" description="Disordered" evidence="1">
    <location>
        <begin position="1"/>
        <end position="24"/>
    </location>
</feature>
<name>A0A5J5F2F9_9PEZI</name>
<protein>
    <recommendedName>
        <fullName evidence="2">Fungal-type protein kinase domain-containing protein</fullName>
    </recommendedName>
</protein>
<feature type="domain" description="Fungal-type protein kinase" evidence="2">
    <location>
        <begin position="18"/>
        <end position="109"/>
    </location>
</feature>
<keyword evidence="4" id="KW-1185">Reference proteome</keyword>
<accession>A0A5J5F2F9</accession>
<dbReference type="EMBL" id="VXIS01000047">
    <property type="protein sequence ID" value="KAA8910319.1"/>
    <property type="molecule type" value="Genomic_DNA"/>
</dbReference>
<evidence type="ECO:0000259" key="2">
    <source>
        <dbReference type="Pfam" id="PF17667"/>
    </source>
</evidence>
<organism evidence="3 4">
    <name type="scientific">Sphaerosporella brunnea</name>
    <dbReference type="NCBI Taxonomy" id="1250544"/>
    <lineage>
        <taxon>Eukaryota</taxon>
        <taxon>Fungi</taxon>
        <taxon>Dikarya</taxon>
        <taxon>Ascomycota</taxon>
        <taxon>Pezizomycotina</taxon>
        <taxon>Pezizomycetes</taxon>
        <taxon>Pezizales</taxon>
        <taxon>Pyronemataceae</taxon>
        <taxon>Sphaerosporella</taxon>
    </lineage>
</organism>
<dbReference type="Proteomes" id="UP000326924">
    <property type="component" value="Unassembled WGS sequence"/>
</dbReference>
<dbReference type="InterPro" id="IPR040976">
    <property type="entry name" value="Pkinase_fungal"/>
</dbReference>
<dbReference type="Pfam" id="PF17667">
    <property type="entry name" value="Pkinase_fungal"/>
    <property type="match status" value="1"/>
</dbReference>
<evidence type="ECO:0000313" key="4">
    <source>
        <dbReference type="Proteomes" id="UP000326924"/>
    </source>
</evidence>
<proteinExistence type="predicted"/>
<comment type="caution">
    <text evidence="3">The sequence shown here is derived from an EMBL/GenBank/DDBJ whole genome shotgun (WGS) entry which is preliminary data.</text>
</comment>
<dbReference type="InParanoid" id="A0A5J5F2F9"/>
<sequence>MNNSGDTPLSVPDNAVSKTPPLCENRRLSRVRMGTVAKVLNKFSSSTKLLTARPDGSCGHSNRYRNLPILDRDDAGHGILIVPPHCGCGAGTLIDLEPSISLWNSEASAHTAS</sequence>
<dbReference type="AlphaFoldDB" id="A0A5J5F2F9"/>
<evidence type="ECO:0000313" key="3">
    <source>
        <dbReference type="EMBL" id="KAA8910319.1"/>
    </source>
</evidence>